<proteinExistence type="predicted"/>
<evidence type="ECO:0000313" key="2">
    <source>
        <dbReference type="RefSeq" id="XP_028154411.1"/>
    </source>
</evidence>
<evidence type="ECO:0000256" key="1">
    <source>
        <dbReference type="SAM" id="MobiDB-lite"/>
    </source>
</evidence>
<feature type="compositionally biased region" description="Basic residues" evidence="1">
    <location>
        <begin position="119"/>
        <end position="128"/>
    </location>
</feature>
<organism evidence="2">
    <name type="scientific">Diabrotica virgifera virgifera</name>
    <name type="common">western corn rootworm</name>
    <dbReference type="NCBI Taxonomy" id="50390"/>
    <lineage>
        <taxon>Eukaryota</taxon>
        <taxon>Metazoa</taxon>
        <taxon>Ecdysozoa</taxon>
        <taxon>Arthropoda</taxon>
        <taxon>Hexapoda</taxon>
        <taxon>Insecta</taxon>
        <taxon>Pterygota</taxon>
        <taxon>Neoptera</taxon>
        <taxon>Endopterygota</taxon>
        <taxon>Coleoptera</taxon>
        <taxon>Polyphaga</taxon>
        <taxon>Cucujiformia</taxon>
        <taxon>Chrysomeloidea</taxon>
        <taxon>Chrysomelidae</taxon>
        <taxon>Galerucinae</taxon>
        <taxon>Diabroticina</taxon>
        <taxon>Diabroticites</taxon>
        <taxon>Diabrotica</taxon>
    </lineage>
</organism>
<feature type="compositionally biased region" description="Basic and acidic residues" evidence="1">
    <location>
        <begin position="131"/>
        <end position="140"/>
    </location>
</feature>
<dbReference type="InParanoid" id="A0A6P7GXE9"/>
<protein>
    <submittedName>
        <fullName evidence="2">Uncharacterized protein LOC114347966</fullName>
    </submittedName>
</protein>
<name>A0A6P7GXE9_DIAVI</name>
<reference evidence="2" key="1">
    <citation type="submission" date="2025-08" db="UniProtKB">
        <authorList>
            <consortium name="RefSeq"/>
        </authorList>
    </citation>
    <scope>IDENTIFICATION</scope>
    <source>
        <tissue evidence="2">Whole insect</tissue>
    </source>
</reference>
<dbReference type="RefSeq" id="XP_028154411.1">
    <property type="nucleotide sequence ID" value="XM_028298610.1"/>
</dbReference>
<dbReference type="AlphaFoldDB" id="A0A6P7GXE9"/>
<sequence>MCSSRSSYILSLVKDVKNRNEDDPDDPLPLAAIMSTSTTTPVVNFDCNNSEEHDNSYVLTQLSPVQLTNFDNNSGSHDLDVQDGLGVGIVQPINLLPESEDQPAENIQPEDTREVTKKGTPRIRKKSVLSKQEKHEQKKDKYIKKHDLYPPCQACRLKCIENIPEVRRKQINSVYCAKSWLERRNFMLISTTRHGVKRRGCKKLLCYLG</sequence>
<feature type="region of interest" description="Disordered" evidence="1">
    <location>
        <begin position="97"/>
        <end position="140"/>
    </location>
</feature>
<gene>
    <name evidence="2" type="primary">LOC114347966</name>
</gene>
<accession>A0A6P7GXE9</accession>